<sequence length="110" mass="11896">MDLVRDLLRGVVPVHVLHHAAEDGGVYGAWMADELAHHGYRISPGTLYPLLQRLEDAGLLTSAEQTVEGRVRRIYTATVAGIDELGNLRRVIAELSGELLEGTASAGNPR</sequence>
<dbReference type="RefSeq" id="WP_126196041.1">
    <property type="nucleotide sequence ID" value="NZ_CP085954.1"/>
</dbReference>
<dbReference type="InterPro" id="IPR036390">
    <property type="entry name" value="WH_DNA-bd_sf"/>
</dbReference>
<dbReference type="PANTHER" id="PTHR33169">
    <property type="entry name" value="PADR-FAMILY TRANSCRIPTIONAL REGULATOR"/>
    <property type="match status" value="1"/>
</dbReference>
<dbReference type="InterPro" id="IPR052509">
    <property type="entry name" value="Metal_resp_DNA-bind_regulator"/>
</dbReference>
<evidence type="ECO:0000313" key="2">
    <source>
        <dbReference type="EMBL" id="VDR38867.1"/>
    </source>
</evidence>
<dbReference type="InterPro" id="IPR036388">
    <property type="entry name" value="WH-like_DNA-bd_sf"/>
</dbReference>
<dbReference type="SUPFAM" id="SSF46785">
    <property type="entry name" value="Winged helix' DNA-binding domain"/>
    <property type="match status" value="1"/>
</dbReference>
<dbReference type="Gene3D" id="1.10.10.10">
    <property type="entry name" value="Winged helix-like DNA-binding domain superfamily/Winged helix DNA-binding domain"/>
    <property type="match status" value="1"/>
</dbReference>
<accession>A0A3P8KR64</accession>
<dbReference type="OrthoDB" id="122286at2"/>
<organism evidence="2 3">
    <name type="scientific">Tsukamurella paurometabola</name>
    <name type="common">Corynebacterium paurometabolum</name>
    <dbReference type="NCBI Taxonomy" id="2061"/>
    <lineage>
        <taxon>Bacteria</taxon>
        <taxon>Bacillati</taxon>
        <taxon>Actinomycetota</taxon>
        <taxon>Actinomycetes</taxon>
        <taxon>Mycobacteriales</taxon>
        <taxon>Tsukamurellaceae</taxon>
        <taxon>Tsukamurella</taxon>
    </lineage>
</organism>
<dbReference type="EMBL" id="LR131273">
    <property type="protein sequence ID" value="VDR38867.1"/>
    <property type="molecule type" value="Genomic_DNA"/>
</dbReference>
<dbReference type="Proteomes" id="UP000271626">
    <property type="component" value="Chromosome"/>
</dbReference>
<dbReference type="AlphaFoldDB" id="A0A3P8KR64"/>
<protein>
    <submittedName>
        <fullName evidence="2">Transcriptional regulator, Acidobacterial, PadR-family</fullName>
    </submittedName>
</protein>
<dbReference type="Pfam" id="PF03551">
    <property type="entry name" value="PadR"/>
    <property type="match status" value="1"/>
</dbReference>
<reference evidence="2 3" key="1">
    <citation type="submission" date="2018-12" db="EMBL/GenBank/DDBJ databases">
        <authorList>
            <consortium name="Pathogen Informatics"/>
        </authorList>
    </citation>
    <scope>NUCLEOTIDE SEQUENCE [LARGE SCALE GENOMIC DNA]</scope>
    <source>
        <strain evidence="2 3">NCTC10741</strain>
    </source>
</reference>
<dbReference type="PANTHER" id="PTHR33169:SF14">
    <property type="entry name" value="TRANSCRIPTIONAL REGULATOR RV3488"/>
    <property type="match status" value="1"/>
</dbReference>
<evidence type="ECO:0000313" key="3">
    <source>
        <dbReference type="Proteomes" id="UP000271626"/>
    </source>
</evidence>
<gene>
    <name evidence="2" type="ORF">NCTC10741_01999</name>
</gene>
<feature type="domain" description="Transcription regulator PadR N-terminal" evidence="1">
    <location>
        <begin position="16"/>
        <end position="85"/>
    </location>
</feature>
<proteinExistence type="predicted"/>
<name>A0A3P8KR64_TSUPA</name>
<evidence type="ECO:0000259" key="1">
    <source>
        <dbReference type="Pfam" id="PF03551"/>
    </source>
</evidence>
<dbReference type="InterPro" id="IPR005149">
    <property type="entry name" value="Tscrpt_reg_PadR_N"/>
</dbReference>